<dbReference type="PANTHER" id="PTHR46400">
    <property type="entry name" value="RING/U-BOX SUPERFAMILY PROTEIN"/>
    <property type="match status" value="1"/>
</dbReference>
<dbReference type="PANTHER" id="PTHR46400:SF13">
    <property type="entry name" value="SUPERFAMILY PROTEIN, PUTATIVE-RELATED"/>
    <property type="match status" value="1"/>
</dbReference>
<dbReference type="InterPro" id="IPR033276">
    <property type="entry name" value="BB"/>
</dbReference>
<dbReference type="GO" id="GO:0031624">
    <property type="term" value="F:ubiquitin conjugating enzyme binding"/>
    <property type="evidence" value="ECO:0000318"/>
    <property type="project" value="GO_Central"/>
</dbReference>
<dbReference type="InterPro" id="IPR013083">
    <property type="entry name" value="Znf_RING/FYVE/PHD"/>
</dbReference>
<evidence type="ECO:0000313" key="3">
    <source>
        <dbReference type="EMBL" id="KDO60069.1"/>
    </source>
</evidence>
<dbReference type="STRING" id="2711.A0A067EY50"/>
<gene>
    <name evidence="3" type="ORF">CISIN_1g045064mg</name>
</gene>
<dbReference type="GO" id="GO:0004842">
    <property type="term" value="F:ubiquitin-protein transferase activity"/>
    <property type="evidence" value="ECO:0000318"/>
    <property type="project" value="GO_Central"/>
</dbReference>
<dbReference type="GO" id="GO:0008270">
    <property type="term" value="F:zinc ion binding"/>
    <property type="evidence" value="ECO:0007669"/>
    <property type="project" value="UniProtKB-KW"/>
</dbReference>
<dbReference type="Proteomes" id="UP000027120">
    <property type="component" value="Unassembled WGS sequence"/>
</dbReference>
<evidence type="ECO:0000256" key="1">
    <source>
        <dbReference type="PROSITE-ProRule" id="PRU00175"/>
    </source>
</evidence>
<accession>A0A067EY50</accession>
<dbReference type="GO" id="GO:0016567">
    <property type="term" value="P:protein ubiquitination"/>
    <property type="evidence" value="ECO:0007669"/>
    <property type="project" value="InterPro"/>
</dbReference>
<reference evidence="3 4" key="1">
    <citation type="submission" date="2014-04" db="EMBL/GenBank/DDBJ databases">
        <authorList>
            <consortium name="International Citrus Genome Consortium"/>
            <person name="Gmitter F."/>
            <person name="Chen C."/>
            <person name="Farmerie W."/>
            <person name="Harkins T."/>
            <person name="Desany B."/>
            <person name="Mohiuddin M."/>
            <person name="Kodira C."/>
            <person name="Borodovsky M."/>
            <person name="Lomsadze A."/>
            <person name="Burns P."/>
            <person name="Jenkins J."/>
            <person name="Prochnik S."/>
            <person name="Shu S."/>
            <person name="Chapman J."/>
            <person name="Pitluck S."/>
            <person name="Schmutz J."/>
            <person name="Rokhsar D."/>
        </authorList>
    </citation>
    <scope>NUCLEOTIDE SEQUENCE</scope>
</reference>
<dbReference type="Gene3D" id="3.30.40.10">
    <property type="entry name" value="Zinc/RING finger domain, C3HC4 (zinc finger)"/>
    <property type="match status" value="1"/>
</dbReference>
<dbReference type="AlphaFoldDB" id="A0A067EY50"/>
<name>A0A067EY50_CITSI</name>
<dbReference type="Pfam" id="PF13639">
    <property type="entry name" value="zf-RING_2"/>
    <property type="match status" value="1"/>
</dbReference>
<proteinExistence type="predicted"/>
<dbReference type="GO" id="GO:0048437">
    <property type="term" value="P:floral organ development"/>
    <property type="evidence" value="ECO:0000318"/>
    <property type="project" value="GO_Central"/>
</dbReference>
<evidence type="ECO:0000259" key="2">
    <source>
        <dbReference type="PROSITE" id="PS50089"/>
    </source>
</evidence>
<keyword evidence="1" id="KW-0479">Metal-binding</keyword>
<evidence type="ECO:0000313" key="4">
    <source>
        <dbReference type="Proteomes" id="UP000027120"/>
    </source>
</evidence>
<dbReference type="SMART" id="SM00184">
    <property type="entry name" value="RING"/>
    <property type="match status" value="1"/>
</dbReference>
<organism evidence="3 4">
    <name type="scientific">Citrus sinensis</name>
    <name type="common">Sweet orange</name>
    <name type="synonym">Citrus aurantium var. sinensis</name>
    <dbReference type="NCBI Taxonomy" id="2711"/>
    <lineage>
        <taxon>Eukaryota</taxon>
        <taxon>Viridiplantae</taxon>
        <taxon>Streptophyta</taxon>
        <taxon>Embryophyta</taxon>
        <taxon>Tracheophyta</taxon>
        <taxon>Spermatophyta</taxon>
        <taxon>Magnoliopsida</taxon>
        <taxon>eudicotyledons</taxon>
        <taxon>Gunneridae</taxon>
        <taxon>Pentapetalae</taxon>
        <taxon>rosids</taxon>
        <taxon>malvids</taxon>
        <taxon>Sapindales</taxon>
        <taxon>Rutaceae</taxon>
        <taxon>Aurantioideae</taxon>
        <taxon>Citrus</taxon>
    </lineage>
</organism>
<dbReference type="EMBL" id="KK784934">
    <property type="protein sequence ID" value="KDO60069.1"/>
    <property type="molecule type" value="Genomic_DNA"/>
</dbReference>
<dbReference type="PROSITE" id="PS50089">
    <property type="entry name" value="ZF_RING_2"/>
    <property type="match status" value="1"/>
</dbReference>
<sequence length="134" mass="15479">MADDNDEAIARALQEMEDGGTENMFIKETNGISTDANPILQSIQPMYQDEFYPDNMDYEEITRLEETIGNVSRGLSERKISRLPSHKCAICKLEYERGDRLITLPCGHKYHDECIKTWLRDNENCCICREEVVV</sequence>
<dbReference type="GO" id="GO:0046621">
    <property type="term" value="P:negative regulation of organ growth"/>
    <property type="evidence" value="ECO:0007669"/>
    <property type="project" value="InterPro"/>
</dbReference>
<dbReference type="SUPFAM" id="SSF57850">
    <property type="entry name" value="RING/U-box"/>
    <property type="match status" value="1"/>
</dbReference>
<dbReference type="SMR" id="A0A067EY50"/>
<protein>
    <recommendedName>
        <fullName evidence="2">RING-type domain-containing protein</fullName>
    </recommendedName>
</protein>
<keyword evidence="4" id="KW-1185">Reference proteome</keyword>
<keyword evidence="1" id="KW-0863">Zinc-finger</keyword>
<keyword evidence="1" id="KW-0862">Zinc</keyword>
<dbReference type="InterPro" id="IPR001841">
    <property type="entry name" value="Znf_RING"/>
</dbReference>
<feature type="domain" description="RING-type" evidence="2">
    <location>
        <begin position="88"/>
        <end position="129"/>
    </location>
</feature>